<dbReference type="Proteomes" id="UP001157911">
    <property type="component" value="Unassembled WGS sequence"/>
</dbReference>
<keyword evidence="3" id="KW-1185">Reference proteome</keyword>
<gene>
    <name evidence="2" type="ORF">SAMN06265339_0064</name>
</gene>
<dbReference type="PROSITE" id="PS50011">
    <property type="entry name" value="PROTEIN_KINASE_DOM"/>
    <property type="match status" value="1"/>
</dbReference>
<dbReference type="Gene3D" id="1.10.510.10">
    <property type="entry name" value="Transferase(Phosphotransferase) domain 1"/>
    <property type="match status" value="1"/>
</dbReference>
<feature type="domain" description="Protein kinase" evidence="1">
    <location>
        <begin position="41"/>
        <end position="233"/>
    </location>
</feature>
<accession>A0ABY1N7K9</accession>
<keyword evidence="2" id="KW-0808">Transferase</keyword>
<comment type="caution">
    <text evidence="2">The sequence shown here is derived from an EMBL/GenBank/DDBJ whole genome shotgun (WGS) entry which is preliminary data.</text>
</comment>
<reference evidence="2 3" key="1">
    <citation type="submission" date="2017-05" db="EMBL/GenBank/DDBJ databases">
        <authorList>
            <person name="Varghese N."/>
            <person name="Submissions S."/>
        </authorList>
    </citation>
    <scope>NUCLEOTIDE SEQUENCE [LARGE SCALE GENOMIC DNA]</scope>
    <source>
        <strain evidence="2 3">DSM 15522</strain>
    </source>
</reference>
<protein>
    <submittedName>
        <fullName evidence="2">Serine/threonine protein kinase</fullName>
    </submittedName>
</protein>
<evidence type="ECO:0000313" key="3">
    <source>
        <dbReference type="Proteomes" id="UP001157911"/>
    </source>
</evidence>
<keyword evidence="2" id="KW-0723">Serine/threonine-protein kinase</keyword>
<name>A0ABY1N7K9_9BACT</name>
<dbReference type="InterPro" id="IPR011009">
    <property type="entry name" value="Kinase-like_dom_sf"/>
</dbReference>
<dbReference type="EMBL" id="FXUB01000001">
    <property type="protein sequence ID" value="SMP02650.1"/>
    <property type="molecule type" value="Genomic_DNA"/>
</dbReference>
<evidence type="ECO:0000313" key="2">
    <source>
        <dbReference type="EMBL" id="SMP02650.1"/>
    </source>
</evidence>
<sequence>MSERKVQSSRFHDSLNYFLDYPLGRREVVERRLGKLEEVGVTLISVVAKGYRGVVFKGKTSDGSLVAIKFKRSDTVKNVIEKELQFLEFLDAFSKKVNIPNPAPKVLAADKDFIVMEFIEGEKIVDLQGERLKEALLSTVDSCYFLDLARVQHNEIKGGKHLIFSGQHVKIIDFESANFSKKTRNLFQFVGYYLVGKKLLPNLNLKEILALLQNYKKDPEKTVETLKNYLKTA</sequence>
<dbReference type="RefSeq" id="WP_283399578.1">
    <property type="nucleotide sequence ID" value="NZ_FXUB01000001.1"/>
</dbReference>
<proteinExistence type="predicted"/>
<keyword evidence="2" id="KW-0418">Kinase</keyword>
<dbReference type="SUPFAM" id="SSF56112">
    <property type="entry name" value="Protein kinase-like (PK-like)"/>
    <property type="match status" value="1"/>
</dbReference>
<dbReference type="GO" id="GO:0004674">
    <property type="term" value="F:protein serine/threonine kinase activity"/>
    <property type="evidence" value="ECO:0007669"/>
    <property type="project" value="UniProtKB-KW"/>
</dbReference>
<evidence type="ECO:0000259" key="1">
    <source>
        <dbReference type="PROSITE" id="PS50011"/>
    </source>
</evidence>
<organism evidence="2 3">
    <name type="scientific">Desulfurobacterium pacificum</name>
    <dbReference type="NCBI Taxonomy" id="240166"/>
    <lineage>
        <taxon>Bacteria</taxon>
        <taxon>Pseudomonadati</taxon>
        <taxon>Aquificota</taxon>
        <taxon>Aquificia</taxon>
        <taxon>Desulfurobacteriales</taxon>
        <taxon>Desulfurobacteriaceae</taxon>
        <taxon>Desulfurobacterium</taxon>
    </lineage>
</organism>
<dbReference type="InterPro" id="IPR000719">
    <property type="entry name" value="Prot_kinase_dom"/>
</dbReference>